<dbReference type="InterPro" id="IPR050194">
    <property type="entry name" value="Glycosyltransferase_grp1"/>
</dbReference>
<dbReference type="Proteomes" id="UP000199228">
    <property type="component" value="Unassembled WGS sequence"/>
</dbReference>
<dbReference type="EMBL" id="FMXR01000017">
    <property type="protein sequence ID" value="SDB30117.1"/>
    <property type="molecule type" value="Genomic_DNA"/>
</dbReference>
<feature type="domain" description="Glycosyltransferase subfamily 4-like N-terminal" evidence="3">
    <location>
        <begin position="5"/>
        <end position="153"/>
    </location>
</feature>
<feature type="domain" description="Glycosyl transferase family 1" evidence="1">
    <location>
        <begin position="196"/>
        <end position="356"/>
    </location>
</feature>
<proteinExistence type="predicted"/>
<dbReference type="GO" id="GO:0016757">
    <property type="term" value="F:glycosyltransferase activity"/>
    <property type="evidence" value="ECO:0007669"/>
    <property type="project" value="InterPro"/>
</dbReference>
<dbReference type="InterPro" id="IPR029044">
    <property type="entry name" value="Nucleotide-diphossugar_trans"/>
</dbReference>
<dbReference type="Pfam" id="PF00535">
    <property type="entry name" value="Glycos_transf_2"/>
    <property type="match status" value="1"/>
</dbReference>
<evidence type="ECO:0000259" key="3">
    <source>
        <dbReference type="Pfam" id="PF13477"/>
    </source>
</evidence>
<organism evidence="4 5">
    <name type="scientific">Eubacterium oxidoreducens</name>
    <dbReference type="NCBI Taxonomy" id="1732"/>
    <lineage>
        <taxon>Bacteria</taxon>
        <taxon>Bacillati</taxon>
        <taxon>Bacillota</taxon>
        <taxon>Clostridia</taxon>
        <taxon>Eubacteriales</taxon>
        <taxon>Eubacteriaceae</taxon>
        <taxon>Eubacterium</taxon>
    </lineage>
</organism>
<dbReference type="Pfam" id="PF00534">
    <property type="entry name" value="Glycos_transf_1"/>
    <property type="match status" value="1"/>
</dbReference>
<gene>
    <name evidence="4" type="ORF">SAMN02910417_02253</name>
</gene>
<evidence type="ECO:0000313" key="4">
    <source>
        <dbReference type="EMBL" id="SDB30117.1"/>
    </source>
</evidence>
<dbReference type="PANTHER" id="PTHR45947:SF3">
    <property type="entry name" value="SULFOQUINOVOSYL TRANSFERASE SQD2"/>
    <property type="match status" value="1"/>
</dbReference>
<dbReference type="Pfam" id="PF13477">
    <property type="entry name" value="Glyco_trans_4_2"/>
    <property type="match status" value="1"/>
</dbReference>
<dbReference type="STRING" id="1732.SAMN02910417_02253"/>
<dbReference type="PANTHER" id="PTHR45947">
    <property type="entry name" value="SULFOQUINOVOSYL TRANSFERASE SQD2"/>
    <property type="match status" value="1"/>
</dbReference>
<dbReference type="AlphaFoldDB" id="A0A1G6CB38"/>
<dbReference type="RefSeq" id="WP_176762390.1">
    <property type="nucleotide sequence ID" value="NZ_FMXR01000017.1"/>
</dbReference>
<keyword evidence="5" id="KW-1185">Reference proteome</keyword>
<name>A0A1G6CB38_EUBOX</name>
<dbReference type="Gene3D" id="3.40.50.2000">
    <property type="entry name" value="Glycogen Phosphorylase B"/>
    <property type="match status" value="2"/>
</dbReference>
<dbReference type="InterPro" id="IPR001296">
    <property type="entry name" value="Glyco_trans_1"/>
</dbReference>
<protein>
    <submittedName>
        <fullName evidence="4">Glycosyltransferase involved in cell wall bisynthesis</fullName>
    </submittedName>
</protein>
<dbReference type="InterPro" id="IPR001173">
    <property type="entry name" value="Glyco_trans_2-like"/>
</dbReference>
<dbReference type="CDD" id="cd03808">
    <property type="entry name" value="GT4_CapM-like"/>
    <property type="match status" value="1"/>
</dbReference>
<evidence type="ECO:0000259" key="2">
    <source>
        <dbReference type="Pfam" id="PF00535"/>
    </source>
</evidence>
<evidence type="ECO:0000259" key="1">
    <source>
        <dbReference type="Pfam" id="PF00534"/>
    </source>
</evidence>
<dbReference type="SUPFAM" id="SSF53756">
    <property type="entry name" value="UDP-Glycosyltransferase/glycogen phosphorylase"/>
    <property type="match status" value="1"/>
</dbReference>
<dbReference type="SUPFAM" id="SSF53448">
    <property type="entry name" value="Nucleotide-diphospho-sugar transferases"/>
    <property type="match status" value="1"/>
</dbReference>
<keyword evidence="4" id="KW-0808">Transferase</keyword>
<reference evidence="4 5" key="1">
    <citation type="submission" date="2016-10" db="EMBL/GenBank/DDBJ databases">
        <authorList>
            <person name="de Groot N.N."/>
        </authorList>
    </citation>
    <scope>NUCLEOTIDE SEQUENCE [LARGE SCALE GENOMIC DNA]</scope>
    <source>
        <strain evidence="4 5">DSM 3217</strain>
    </source>
</reference>
<sequence length="660" mass="76141">MKRALVVTTTSGFMPQFELNNVRLLQEAGYQVHYATNFGVPIYESRDETLSRMGVVLHPISIEKNPFRIRKNMWAYKELVRIIFREHIDVVHCHNPNGGVLARLAAKKSKRNPYVLYTAHGFHFFKGAPWKNWLFYYPVEKYLARYTDVLITINQEDYNLAKSFTYKAGGGPRQIPGVGVDTARFYPPTKTQRCQAREQLEIPKGAFHLVSVGELNENKNHRVVIEAIARLGLKDIYYSICGEGPVREKLEKLIEAKGLQKQVFLRGYCTQIDKVLWSADAFVFPSYREGLGMAALEAMACGVAMIAADNRGSREYLSQESNGIVCAPQKAEEFARAIKRLYEDEKLRTEFAKQGLKTVERFTLQRNEEKMRDIYGRIPGGQGAEERKTINGPLVSVIMGVYNQSNLEQFTQAVDSILQQTMGDLEYLIYNDGSSIPEVNAYISKLEAKDSRIKVINAGENHGLGYALNRCIERAKGTYLARMDADDISHPDRFERQVAFLKEHPEYMWCGSNCRLFDEQGIWGEGTRPKNPQTQDYLKYSPYIHPSVMYRTELFESVTGYDEGKKTARCEDYELFMRLYDMGYRGYNIQKPLLDYRVSKVAYHTRAFRYYWYEAQIRFEGFRRLGVLWPKGWLYVLRPLISKMVPTKLIVLRKARAAEL</sequence>
<dbReference type="InterPro" id="IPR028098">
    <property type="entry name" value="Glyco_trans_4-like_N"/>
</dbReference>
<accession>A0A1G6CB38</accession>
<dbReference type="Gene3D" id="3.90.550.10">
    <property type="entry name" value="Spore Coat Polysaccharide Biosynthesis Protein SpsA, Chain A"/>
    <property type="match status" value="1"/>
</dbReference>
<feature type="domain" description="Glycosyltransferase 2-like" evidence="2">
    <location>
        <begin position="396"/>
        <end position="555"/>
    </location>
</feature>
<evidence type="ECO:0000313" key="5">
    <source>
        <dbReference type="Proteomes" id="UP000199228"/>
    </source>
</evidence>